<protein>
    <submittedName>
        <fullName evidence="2">(Mediterranean fruit fly) hypothetical protein</fullName>
    </submittedName>
</protein>
<proteinExistence type="predicted"/>
<name>A0A811V6C2_CERCA</name>
<feature type="region of interest" description="Disordered" evidence="1">
    <location>
        <begin position="18"/>
        <end position="83"/>
    </location>
</feature>
<sequence length="101" mass="11174">MPPVPSGRDQQLVHHVTLPSAHPHLPSTEQPPTRQAEISETETPTINLARNQTTATPRHATPRSNTKRFSMLGCPGNSSSSHRVHTARNLLLLLLLLRFAF</sequence>
<evidence type="ECO:0000313" key="2">
    <source>
        <dbReference type="EMBL" id="CAD7005387.1"/>
    </source>
</evidence>
<accession>A0A811V6C2</accession>
<reference evidence="2" key="1">
    <citation type="submission" date="2020-11" db="EMBL/GenBank/DDBJ databases">
        <authorList>
            <person name="Whitehead M."/>
        </authorList>
    </citation>
    <scope>NUCLEOTIDE SEQUENCE</scope>
    <source>
        <strain evidence="2">EGII</strain>
    </source>
</reference>
<dbReference type="Proteomes" id="UP000606786">
    <property type="component" value="Unassembled WGS sequence"/>
</dbReference>
<feature type="compositionally biased region" description="Polar residues" evidence="1">
    <location>
        <begin position="27"/>
        <end position="68"/>
    </location>
</feature>
<evidence type="ECO:0000256" key="1">
    <source>
        <dbReference type="SAM" id="MobiDB-lite"/>
    </source>
</evidence>
<gene>
    <name evidence="2" type="ORF">CCAP1982_LOCUS13747</name>
</gene>
<evidence type="ECO:0000313" key="3">
    <source>
        <dbReference type="Proteomes" id="UP000606786"/>
    </source>
</evidence>
<comment type="caution">
    <text evidence="2">The sequence shown here is derived from an EMBL/GenBank/DDBJ whole genome shotgun (WGS) entry which is preliminary data.</text>
</comment>
<keyword evidence="3" id="KW-1185">Reference proteome</keyword>
<dbReference type="EMBL" id="CAJHJT010000034">
    <property type="protein sequence ID" value="CAD7005387.1"/>
    <property type="molecule type" value="Genomic_DNA"/>
</dbReference>
<organism evidence="2 3">
    <name type="scientific">Ceratitis capitata</name>
    <name type="common">Mediterranean fruit fly</name>
    <name type="synonym">Tephritis capitata</name>
    <dbReference type="NCBI Taxonomy" id="7213"/>
    <lineage>
        <taxon>Eukaryota</taxon>
        <taxon>Metazoa</taxon>
        <taxon>Ecdysozoa</taxon>
        <taxon>Arthropoda</taxon>
        <taxon>Hexapoda</taxon>
        <taxon>Insecta</taxon>
        <taxon>Pterygota</taxon>
        <taxon>Neoptera</taxon>
        <taxon>Endopterygota</taxon>
        <taxon>Diptera</taxon>
        <taxon>Brachycera</taxon>
        <taxon>Muscomorpha</taxon>
        <taxon>Tephritoidea</taxon>
        <taxon>Tephritidae</taxon>
        <taxon>Ceratitis</taxon>
        <taxon>Ceratitis</taxon>
    </lineage>
</organism>
<dbReference type="AlphaFoldDB" id="A0A811V6C2"/>